<reference evidence="2" key="1">
    <citation type="submission" date="2016-04" db="EMBL/GenBank/DDBJ databases">
        <authorList>
            <person name="Tabuchi Yagui T.R."/>
        </authorList>
    </citation>
    <scope>NUCLEOTIDE SEQUENCE [LARGE SCALE GENOMIC DNA]</scope>
    <source>
        <strain evidence="2">NIES-26</strain>
    </source>
</reference>
<dbReference type="Proteomes" id="UP000252107">
    <property type="component" value="Unassembled WGS sequence"/>
</dbReference>
<dbReference type="EMBL" id="LXQD01000333">
    <property type="protein sequence ID" value="RCJ21078.1"/>
    <property type="molecule type" value="Genomic_DNA"/>
</dbReference>
<comment type="caution">
    <text evidence="2">The sequence shown here is derived from an EMBL/GenBank/DDBJ whole genome shotgun (WGS) entry which is preliminary data.</text>
</comment>
<accession>A0A367QA84</accession>
<name>A0A367QA84_9NOSO</name>
<dbReference type="InterPro" id="IPR007560">
    <property type="entry name" value="Restrct_endonuc_IV_Mrr"/>
</dbReference>
<organism evidence="2 3">
    <name type="scientific">Nostoc minutum NIES-26</name>
    <dbReference type="NCBI Taxonomy" id="1844469"/>
    <lineage>
        <taxon>Bacteria</taxon>
        <taxon>Bacillati</taxon>
        <taxon>Cyanobacteriota</taxon>
        <taxon>Cyanophyceae</taxon>
        <taxon>Nostocales</taxon>
        <taxon>Nostocaceae</taxon>
        <taxon>Nostoc</taxon>
    </lineage>
</organism>
<dbReference type="AlphaFoldDB" id="A0A367QA84"/>
<proteinExistence type="predicted"/>
<keyword evidence="3" id="KW-1185">Reference proteome</keyword>
<feature type="domain" description="Restriction endonuclease type IV Mrr" evidence="1">
    <location>
        <begin position="2"/>
        <end position="112"/>
    </location>
</feature>
<gene>
    <name evidence="2" type="ORF">A6770_30890</name>
</gene>
<sequence>MKWQEYQEAVALFYEQLDSFGKVHRNVTIPDKVTGQRRQIDVLVEIEAYGHTIQIVVDAKFHAEKIDVKTVEEVIALANAVNASQAVIVAANGWTEPAAKKAEFANLTLRLLPLEDALDLLVPDKWAMCPNCHQDCIVLDMDGAVVIDGLINWWIAGKCRECKFGFIWCQECGDNLALPFNEEVTCYCGHLWCSKEEGLFVKFSRNEDLEE</sequence>
<evidence type="ECO:0000313" key="2">
    <source>
        <dbReference type="EMBL" id="RCJ21078.1"/>
    </source>
</evidence>
<dbReference type="InterPro" id="IPR011335">
    <property type="entry name" value="Restrct_endonuc-II-like"/>
</dbReference>
<dbReference type="GO" id="GO:0004519">
    <property type="term" value="F:endonuclease activity"/>
    <property type="evidence" value="ECO:0007669"/>
    <property type="project" value="InterPro"/>
</dbReference>
<evidence type="ECO:0000313" key="3">
    <source>
        <dbReference type="Proteomes" id="UP000252107"/>
    </source>
</evidence>
<protein>
    <recommendedName>
        <fullName evidence="1">Restriction endonuclease type IV Mrr domain-containing protein</fullName>
    </recommendedName>
</protein>
<evidence type="ECO:0000259" key="1">
    <source>
        <dbReference type="Pfam" id="PF04471"/>
    </source>
</evidence>
<dbReference type="GO" id="GO:0003677">
    <property type="term" value="F:DNA binding"/>
    <property type="evidence" value="ECO:0007669"/>
    <property type="project" value="InterPro"/>
</dbReference>
<dbReference type="Pfam" id="PF04471">
    <property type="entry name" value="Mrr_cat"/>
    <property type="match status" value="1"/>
</dbReference>
<dbReference type="SUPFAM" id="SSF52980">
    <property type="entry name" value="Restriction endonuclease-like"/>
    <property type="match status" value="1"/>
</dbReference>
<dbReference type="GO" id="GO:0009307">
    <property type="term" value="P:DNA restriction-modification system"/>
    <property type="evidence" value="ECO:0007669"/>
    <property type="project" value="InterPro"/>
</dbReference>